<evidence type="ECO:0008006" key="3">
    <source>
        <dbReference type="Google" id="ProtNLM"/>
    </source>
</evidence>
<proteinExistence type="predicted"/>
<protein>
    <recommendedName>
        <fullName evidence="3">Rab3 GTPase-activating protein catalytic subunit</fullName>
    </recommendedName>
</protein>
<comment type="caution">
    <text evidence="1">The sequence shown here is derived from an EMBL/GenBank/DDBJ whole genome shotgun (WGS) entry which is preliminary data.</text>
</comment>
<evidence type="ECO:0000313" key="1">
    <source>
        <dbReference type="EMBL" id="CAK0849328.1"/>
    </source>
</evidence>
<reference evidence="1" key="1">
    <citation type="submission" date="2023-10" db="EMBL/GenBank/DDBJ databases">
        <authorList>
            <person name="Chen Y."/>
            <person name="Shah S."/>
            <person name="Dougan E. K."/>
            <person name="Thang M."/>
            <person name="Chan C."/>
        </authorList>
    </citation>
    <scope>NUCLEOTIDE SEQUENCE [LARGE SCALE GENOMIC DNA]</scope>
</reference>
<dbReference type="Proteomes" id="UP001189429">
    <property type="component" value="Unassembled WGS sequence"/>
</dbReference>
<accession>A0ABN9TT21</accession>
<evidence type="ECO:0000313" key="2">
    <source>
        <dbReference type="Proteomes" id="UP001189429"/>
    </source>
</evidence>
<organism evidence="1 2">
    <name type="scientific">Prorocentrum cordatum</name>
    <dbReference type="NCBI Taxonomy" id="2364126"/>
    <lineage>
        <taxon>Eukaryota</taxon>
        <taxon>Sar</taxon>
        <taxon>Alveolata</taxon>
        <taxon>Dinophyceae</taxon>
        <taxon>Prorocentrales</taxon>
        <taxon>Prorocentraceae</taxon>
        <taxon>Prorocentrum</taxon>
    </lineage>
</organism>
<sequence>EPRQCSWQIPPPVGGAADFLGRLCSLVTDPLDQWLGAAQMSMTVKMLLMLTLAQQLEDGRLGAAALAQKVEWINELWYAFDAEDEAVASNAASLCSQLKERLERLPDAVTGSPAGSQLNLLRRSVNQTASLLMRRR</sequence>
<keyword evidence="2" id="KW-1185">Reference proteome</keyword>
<name>A0ABN9TT21_9DINO</name>
<feature type="non-terminal residue" evidence="1">
    <location>
        <position position="1"/>
    </location>
</feature>
<gene>
    <name evidence="1" type="ORF">PCOR1329_LOCUS42042</name>
</gene>
<dbReference type="EMBL" id="CAUYUJ010015051">
    <property type="protein sequence ID" value="CAK0849328.1"/>
    <property type="molecule type" value="Genomic_DNA"/>
</dbReference>